<dbReference type="InterPro" id="IPR013763">
    <property type="entry name" value="Cyclin-like_dom"/>
</dbReference>
<organism evidence="11 12">
    <name type="scientific">Prunus armeniaca</name>
    <name type="common">Apricot</name>
    <name type="synonym">Armeniaca vulgaris</name>
    <dbReference type="NCBI Taxonomy" id="36596"/>
    <lineage>
        <taxon>Eukaryota</taxon>
        <taxon>Viridiplantae</taxon>
        <taxon>Streptophyta</taxon>
        <taxon>Embryophyta</taxon>
        <taxon>Tracheophyta</taxon>
        <taxon>Spermatophyta</taxon>
        <taxon>Magnoliopsida</taxon>
        <taxon>eudicotyledons</taxon>
        <taxon>Gunneridae</taxon>
        <taxon>Pentapetalae</taxon>
        <taxon>rosids</taxon>
        <taxon>fabids</taxon>
        <taxon>Rosales</taxon>
        <taxon>Rosaceae</taxon>
        <taxon>Amygdaloideae</taxon>
        <taxon>Amygdaleae</taxon>
        <taxon>Prunus</taxon>
    </lineage>
</organism>
<evidence type="ECO:0000256" key="1">
    <source>
        <dbReference type="ARBA" id="ARBA00006955"/>
    </source>
</evidence>
<feature type="compositionally biased region" description="Polar residues" evidence="8">
    <location>
        <begin position="166"/>
        <end position="184"/>
    </location>
</feature>
<feature type="domain" description="Cyclin-like" evidence="9">
    <location>
        <begin position="343"/>
        <end position="431"/>
    </location>
</feature>
<evidence type="ECO:0000313" key="11">
    <source>
        <dbReference type="EMBL" id="CAB4303220.1"/>
    </source>
</evidence>
<dbReference type="Gene3D" id="1.10.472.10">
    <property type="entry name" value="Cyclin-like"/>
    <property type="match status" value="2"/>
</dbReference>
<dbReference type="Pfam" id="PF00134">
    <property type="entry name" value="Cyclin_N"/>
    <property type="match status" value="1"/>
</dbReference>
<feature type="region of interest" description="Disordered" evidence="8">
    <location>
        <begin position="161"/>
        <end position="190"/>
    </location>
</feature>
<feature type="region of interest" description="Disordered" evidence="8">
    <location>
        <begin position="31"/>
        <end position="64"/>
    </location>
</feature>
<comment type="subunit">
    <text evidence="2">Interacts with the CDC2 protein kinase to form a serine/threonine kinase holoenzyme complex also known as maturation promoting factor (MPF). The cyclin subunit imparts substrate specificity to the complex.</text>
</comment>
<dbReference type="InterPro" id="IPR036915">
    <property type="entry name" value="Cyclin-like_sf"/>
</dbReference>
<dbReference type="OrthoDB" id="5590282at2759"/>
<dbReference type="EMBL" id="CAEKKB010000003">
    <property type="protein sequence ID" value="CAB4303220.1"/>
    <property type="molecule type" value="Genomic_DNA"/>
</dbReference>
<dbReference type="Proteomes" id="UP000507245">
    <property type="component" value="Unassembled WGS sequence"/>
</dbReference>
<protein>
    <recommendedName>
        <fullName evidence="6">B-like cyclin</fullName>
    </recommendedName>
</protein>
<evidence type="ECO:0000256" key="6">
    <source>
        <dbReference type="ARBA" id="ARBA00032263"/>
    </source>
</evidence>
<keyword evidence="3" id="KW-0132">Cell division</keyword>
<dbReference type="SUPFAM" id="SSF47954">
    <property type="entry name" value="Cyclin-like"/>
    <property type="match status" value="2"/>
</dbReference>
<evidence type="ECO:0000313" key="12">
    <source>
        <dbReference type="Proteomes" id="UP000507245"/>
    </source>
</evidence>
<dbReference type="AlphaFoldDB" id="A0A6J5WNF1"/>
<accession>A0A6J5WNF1</accession>
<proteinExistence type="inferred from homology"/>
<dbReference type="InterPro" id="IPR039361">
    <property type="entry name" value="Cyclin"/>
</dbReference>
<evidence type="ECO:0000256" key="8">
    <source>
        <dbReference type="SAM" id="MobiDB-lite"/>
    </source>
</evidence>
<evidence type="ECO:0000256" key="2">
    <source>
        <dbReference type="ARBA" id="ARBA00011177"/>
    </source>
</evidence>
<keyword evidence="12" id="KW-1185">Reference proteome</keyword>
<evidence type="ECO:0000256" key="4">
    <source>
        <dbReference type="ARBA" id="ARBA00023127"/>
    </source>
</evidence>
<dbReference type="SMART" id="SM00385">
    <property type="entry name" value="CYCLIN"/>
    <property type="match status" value="2"/>
</dbReference>
<dbReference type="GO" id="GO:0044772">
    <property type="term" value="P:mitotic cell cycle phase transition"/>
    <property type="evidence" value="ECO:0007669"/>
    <property type="project" value="InterPro"/>
</dbReference>
<evidence type="ECO:0000256" key="5">
    <source>
        <dbReference type="ARBA" id="ARBA00023306"/>
    </source>
</evidence>
<dbReference type="SMART" id="SM01332">
    <property type="entry name" value="Cyclin_C"/>
    <property type="match status" value="1"/>
</dbReference>
<dbReference type="CDD" id="cd20506">
    <property type="entry name" value="CYCLIN_AtCycA-like_rpt2"/>
    <property type="match status" value="1"/>
</dbReference>
<evidence type="ECO:0000256" key="3">
    <source>
        <dbReference type="ARBA" id="ARBA00022618"/>
    </source>
</evidence>
<dbReference type="InterPro" id="IPR004367">
    <property type="entry name" value="Cyclin_C-dom"/>
</dbReference>
<evidence type="ECO:0000259" key="10">
    <source>
        <dbReference type="SMART" id="SM01332"/>
    </source>
</evidence>
<feature type="domain" description="Cyclin-like" evidence="9">
    <location>
        <begin position="249"/>
        <end position="330"/>
    </location>
</feature>
<feature type="domain" description="Cyclin C-terminal" evidence="10">
    <location>
        <begin position="339"/>
        <end position="462"/>
    </location>
</feature>
<dbReference type="GO" id="GO:0016538">
    <property type="term" value="F:cyclin-dependent protein serine/threonine kinase regulator activity"/>
    <property type="evidence" value="ECO:0007669"/>
    <property type="project" value="InterPro"/>
</dbReference>
<evidence type="ECO:0000256" key="7">
    <source>
        <dbReference type="RuleBase" id="RU000383"/>
    </source>
</evidence>
<dbReference type="FunFam" id="1.10.472.10:FF:000013">
    <property type="entry name" value="Cyclin A1"/>
    <property type="match status" value="1"/>
</dbReference>
<gene>
    <name evidence="11" type="ORF">ORAREDHAP_LOCUS19278</name>
</gene>
<dbReference type="GO" id="GO:0051301">
    <property type="term" value="P:cell division"/>
    <property type="evidence" value="ECO:0007669"/>
    <property type="project" value="UniProtKB-KW"/>
</dbReference>
<keyword evidence="4 7" id="KW-0195">Cyclin</keyword>
<feature type="compositionally biased region" description="Polar residues" evidence="8">
    <location>
        <begin position="42"/>
        <end position="52"/>
    </location>
</feature>
<reference evidence="12" key="1">
    <citation type="journal article" date="2020" name="Genome Biol.">
        <title>Gamete binning: chromosome-level and haplotype-resolved genome assembly enabled by high-throughput single-cell sequencing of gamete genomes.</title>
        <authorList>
            <person name="Campoy J.A."/>
            <person name="Sun H."/>
            <person name="Goel M."/>
            <person name="Jiao W.-B."/>
            <person name="Folz-Donahue K."/>
            <person name="Wang N."/>
            <person name="Rubio M."/>
            <person name="Liu C."/>
            <person name="Kukat C."/>
            <person name="Ruiz D."/>
            <person name="Huettel B."/>
            <person name="Schneeberger K."/>
        </authorList>
    </citation>
    <scope>NUCLEOTIDE SEQUENCE [LARGE SCALE GENOMIC DNA]</scope>
    <source>
        <strain evidence="12">cv. Rojo Pasion</strain>
    </source>
</reference>
<dbReference type="InterPro" id="IPR046965">
    <property type="entry name" value="Cyclin_A/B-like"/>
</dbReference>
<name>A0A6J5WNF1_PRUAR</name>
<dbReference type="PANTHER" id="PTHR10177">
    <property type="entry name" value="CYCLINS"/>
    <property type="match status" value="1"/>
</dbReference>
<dbReference type="PIRSF" id="PIRSF001771">
    <property type="entry name" value="Cyclin_A_B_D_E"/>
    <property type="match status" value="1"/>
</dbReference>
<dbReference type="Pfam" id="PF02984">
    <property type="entry name" value="Cyclin_C"/>
    <property type="match status" value="1"/>
</dbReference>
<dbReference type="InterPro" id="IPR006671">
    <property type="entry name" value="Cyclin_N"/>
</dbReference>
<evidence type="ECO:0000259" key="9">
    <source>
        <dbReference type="SMART" id="SM00385"/>
    </source>
</evidence>
<sequence>MSANMKRENMVTSNVRELPGRITRARAAALHTSGQMPPIKPPTQQSQKQAVRTNPKRAATDENSTKAAGNACLQRKRRAVLQDVTNACCKPSYGSCFNATKIQVKNSKPAKKGQAKLTKMVPSVAVTEAVQGIVKPELTSDLHSINLEDGNMLMWSTKDVKDVHQSENQSSGSGVASKVQSPSNKAHDGSLSVDMVTSSNQYIVNIDADYKDPQLCSLYAPDIYNHLRVAELDRRPNATLWKRYSKISPKVSEEYKLVADTLYLTVYLIDWFLCHNYTERTRLQLLGITCMLIASKYEEICAPRVEELCFMTDNTYSKEEVLKMESQVLKYFGFQLFAPTTKTFLRRFLRAAQASYKTPSLELEYLANYLAELTLVDYSFLNFLPSVIAASAVFLSKWSLDQSSHPWNPILEHYTRYTPLDLKIAVLALQDLQLNTNGCPLSAVRMKYRHQKFKSVAGLSSPKLLETLF</sequence>
<comment type="similarity">
    <text evidence="1">Belongs to the cyclin family. Cyclin AB subfamily.</text>
</comment>
<keyword evidence="5" id="KW-0131">Cell cycle</keyword>